<name>A0A4Q7NC64_9BURK</name>
<comment type="similarity">
    <text evidence="1">Belongs to the DadA oxidoreductase family.</text>
</comment>
<dbReference type="NCBIfam" id="NF001933">
    <property type="entry name" value="PRK00711.1"/>
    <property type="match status" value="1"/>
</dbReference>
<organism evidence="4 5">
    <name type="scientific">Pigmentiphaga kullae</name>
    <dbReference type="NCBI Taxonomy" id="151784"/>
    <lineage>
        <taxon>Bacteria</taxon>
        <taxon>Pseudomonadati</taxon>
        <taxon>Pseudomonadota</taxon>
        <taxon>Betaproteobacteria</taxon>
        <taxon>Burkholderiales</taxon>
        <taxon>Alcaligenaceae</taxon>
        <taxon>Pigmentiphaga</taxon>
    </lineage>
</organism>
<dbReference type="GO" id="GO:0005886">
    <property type="term" value="C:plasma membrane"/>
    <property type="evidence" value="ECO:0007669"/>
    <property type="project" value="TreeGrafter"/>
</dbReference>
<dbReference type="InterPro" id="IPR006076">
    <property type="entry name" value="FAD-dep_OxRdtase"/>
</dbReference>
<dbReference type="SUPFAM" id="SSF51905">
    <property type="entry name" value="FAD/NAD(P)-binding domain"/>
    <property type="match status" value="1"/>
</dbReference>
<keyword evidence="5" id="KW-1185">Reference proteome</keyword>
<proteinExistence type="inferred from homology"/>
<dbReference type="Proteomes" id="UP000292445">
    <property type="component" value="Unassembled WGS sequence"/>
</dbReference>
<accession>A0A4Q7NC64</accession>
<dbReference type="AlphaFoldDB" id="A0A4Q7NC64"/>
<dbReference type="Pfam" id="PF01266">
    <property type="entry name" value="DAO"/>
    <property type="match status" value="1"/>
</dbReference>
<gene>
    <name evidence="4" type="ORF">EV675_3052</name>
</gene>
<dbReference type="PANTHER" id="PTHR13847">
    <property type="entry name" value="SARCOSINE DEHYDROGENASE-RELATED"/>
    <property type="match status" value="1"/>
</dbReference>
<evidence type="ECO:0000313" key="4">
    <source>
        <dbReference type="EMBL" id="RZS80450.1"/>
    </source>
</evidence>
<keyword evidence="2" id="KW-0560">Oxidoreductase</keyword>
<dbReference type="SUPFAM" id="SSF54373">
    <property type="entry name" value="FAD-linked reductases, C-terminal domain"/>
    <property type="match status" value="1"/>
</dbReference>
<dbReference type="InterPro" id="IPR036188">
    <property type="entry name" value="FAD/NAD-bd_sf"/>
</dbReference>
<dbReference type="GO" id="GO:0055130">
    <property type="term" value="P:D-alanine catabolic process"/>
    <property type="evidence" value="ECO:0007669"/>
    <property type="project" value="TreeGrafter"/>
</dbReference>
<sequence>MRVIVIGAGIIGVCTAYWLNRHGMQVTVVDRRSGVAQESSFGNAGILAADYAAPWAAPGMPGRVLAHLFKSEAPVALRASLDPALWKWLVKWLGQCRAERYAANKRAMQRVARYSRAQLAALREEYGFEYERRIGYLQLLRTPRDVDATQVTRQVLQESGIAHRLLSAEEATAMDVHLQDAVHVGTPLAGAIHYPDDESGNCPLFARLLAAECERSGVEFLFNAVAQPVQNAGGIVAGVHLQDGRTLSAQAVVVASGSDAGTLLARLGVRVPIYPVRGYAANLPLRNDVIGPRRAFVDETYRVTVTPLGQRLRVAGTAELGWRGPALRDKALRTLVRAAQDWMPGMLDFSRATWWAGTRPMTPDGPPILGPTRLPGLYLNVGHGSQGWSMAAGTGRIVADLVAGRTPEIELDGLDIGRYARKN</sequence>
<protein>
    <submittedName>
        <fullName evidence="4">D-amino-acid dehydrogenase</fullName>
    </submittedName>
</protein>
<evidence type="ECO:0000256" key="2">
    <source>
        <dbReference type="ARBA" id="ARBA00023002"/>
    </source>
</evidence>
<dbReference type="Gene3D" id="3.50.50.60">
    <property type="entry name" value="FAD/NAD(P)-binding domain"/>
    <property type="match status" value="2"/>
</dbReference>
<dbReference type="GO" id="GO:0005737">
    <property type="term" value="C:cytoplasm"/>
    <property type="evidence" value="ECO:0007669"/>
    <property type="project" value="TreeGrafter"/>
</dbReference>
<evidence type="ECO:0000256" key="1">
    <source>
        <dbReference type="ARBA" id="ARBA00009410"/>
    </source>
</evidence>
<dbReference type="OrthoDB" id="18526at2"/>
<evidence type="ECO:0000259" key="3">
    <source>
        <dbReference type="Pfam" id="PF01266"/>
    </source>
</evidence>
<comment type="caution">
    <text evidence="4">The sequence shown here is derived from an EMBL/GenBank/DDBJ whole genome shotgun (WGS) entry which is preliminary data.</text>
</comment>
<feature type="domain" description="FAD dependent oxidoreductase" evidence="3">
    <location>
        <begin position="2"/>
        <end position="401"/>
    </location>
</feature>
<dbReference type="Gene3D" id="3.30.9.10">
    <property type="entry name" value="D-Amino Acid Oxidase, subunit A, domain 2"/>
    <property type="match status" value="1"/>
</dbReference>
<dbReference type="PANTHER" id="PTHR13847:SF280">
    <property type="entry name" value="D-AMINO ACID DEHYDROGENASE"/>
    <property type="match status" value="1"/>
</dbReference>
<evidence type="ECO:0000313" key="5">
    <source>
        <dbReference type="Proteomes" id="UP000292445"/>
    </source>
</evidence>
<dbReference type="EMBL" id="SGXC01000002">
    <property type="protein sequence ID" value="RZS80450.1"/>
    <property type="molecule type" value="Genomic_DNA"/>
</dbReference>
<dbReference type="GO" id="GO:0008718">
    <property type="term" value="F:D-amino-acid dehydrogenase activity"/>
    <property type="evidence" value="ECO:0007669"/>
    <property type="project" value="TreeGrafter"/>
</dbReference>
<reference evidence="4 5" key="1">
    <citation type="submission" date="2019-02" db="EMBL/GenBank/DDBJ databases">
        <title>Genomic Encyclopedia of Type Strains, Phase IV (KMG-IV): sequencing the most valuable type-strain genomes for metagenomic binning, comparative biology and taxonomic classification.</title>
        <authorList>
            <person name="Goeker M."/>
        </authorList>
    </citation>
    <scope>NUCLEOTIDE SEQUENCE [LARGE SCALE GENOMIC DNA]</scope>
    <source>
        <strain evidence="4 5">K24</strain>
    </source>
</reference>